<keyword evidence="1" id="KW-0732">Signal</keyword>
<feature type="signal peptide" evidence="1">
    <location>
        <begin position="1"/>
        <end position="24"/>
    </location>
</feature>
<dbReference type="Pfam" id="PF18962">
    <property type="entry name" value="Por_Secre_tail"/>
    <property type="match status" value="1"/>
</dbReference>
<dbReference type="PROSITE" id="PS51257">
    <property type="entry name" value="PROKAR_LIPOPROTEIN"/>
    <property type="match status" value="1"/>
</dbReference>
<evidence type="ECO:0000313" key="4">
    <source>
        <dbReference type="Proteomes" id="UP000678679"/>
    </source>
</evidence>
<gene>
    <name evidence="3" type="ORF">KMW28_21100</name>
</gene>
<dbReference type="EMBL" id="CP076133">
    <property type="protein sequence ID" value="QWG04923.1"/>
    <property type="molecule type" value="Genomic_DNA"/>
</dbReference>
<organism evidence="3 4">
    <name type="scientific">Flammeovirga yaeyamensis</name>
    <dbReference type="NCBI Taxonomy" id="367791"/>
    <lineage>
        <taxon>Bacteria</taxon>
        <taxon>Pseudomonadati</taxon>
        <taxon>Bacteroidota</taxon>
        <taxon>Cytophagia</taxon>
        <taxon>Cytophagales</taxon>
        <taxon>Flammeovirgaceae</taxon>
        <taxon>Flammeovirga</taxon>
    </lineage>
</organism>
<feature type="domain" description="Secretion system C-terminal sorting" evidence="2">
    <location>
        <begin position="242"/>
        <end position="312"/>
    </location>
</feature>
<dbReference type="KEGG" id="fya:KMW28_21100"/>
<proteinExistence type="predicted"/>
<reference evidence="3 4" key="1">
    <citation type="submission" date="2021-05" db="EMBL/GenBank/DDBJ databases">
        <title>Comparative genomic studies on the polysaccharide-degrading batcterial strains of the Flammeovirga genus.</title>
        <authorList>
            <person name="Zewei F."/>
            <person name="Zheng Z."/>
            <person name="Yu L."/>
            <person name="Ruyue G."/>
            <person name="Yanhong M."/>
            <person name="Yuanyuan C."/>
            <person name="Jingyan G."/>
            <person name="Wenjun H."/>
        </authorList>
    </citation>
    <scope>NUCLEOTIDE SEQUENCE [LARGE SCALE GENOMIC DNA]</scope>
    <source>
        <strain evidence="3 4">NBRC:100898</strain>
    </source>
</reference>
<keyword evidence="4" id="KW-1185">Reference proteome</keyword>
<evidence type="ECO:0000259" key="2">
    <source>
        <dbReference type="Pfam" id="PF18962"/>
    </source>
</evidence>
<accession>A0AAX1NEY7</accession>
<dbReference type="Proteomes" id="UP000678679">
    <property type="component" value="Chromosome 2"/>
</dbReference>
<protein>
    <submittedName>
        <fullName evidence="3">T9SS type A sorting domain-containing protein</fullName>
    </submittedName>
</protein>
<dbReference type="InterPro" id="IPR026444">
    <property type="entry name" value="Secre_tail"/>
</dbReference>
<evidence type="ECO:0000313" key="3">
    <source>
        <dbReference type="EMBL" id="QWG04923.1"/>
    </source>
</evidence>
<feature type="chain" id="PRO_5043712947" evidence="1">
    <location>
        <begin position="25"/>
        <end position="313"/>
    </location>
</feature>
<dbReference type="NCBIfam" id="TIGR04183">
    <property type="entry name" value="Por_Secre_tail"/>
    <property type="match status" value="1"/>
</dbReference>
<sequence>MKIFTNATLIILIGCLLNSCVSTIEQDFTTFEVTPYIREHVEIKTNTINSSGSLAHQEIKIINNSTYEFTGGAVHNVIFDITPGSSLLLSGDSNMGDVGILTNGHKGFCISNGANIIIDNEPLNLENDCYDFDDLPVEMIYINSEKRDNNILIKWATATEENSDYFGVERSFDKKQWEEISQVKSAGNSQVKIDYSFLDDKIGEVNQVVYHRLKQVDFDGNYSYYGPVAVKMGDQNASEVTMYPNPVKYQEDLNIVTNYETMKVKVFDMSGRVYHEKTYQKNFTNIPMNFGVGMLMVEVTSGSQKVTEKIMVQ</sequence>
<evidence type="ECO:0000256" key="1">
    <source>
        <dbReference type="SAM" id="SignalP"/>
    </source>
</evidence>
<dbReference type="AlphaFoldDB" id="A0AAX1NEY7"/>
<dbReference type="RefSeq" id="WP_169662378.1">
    <property type="nucleotide sequence ID" value="NZ_CP076133.1"/>
</dbReference>
<name>A0AAX1NEY7_9BACT</name>